<dbReference type="Proteomes" id="UP000030949">
    <property type="component" value="Unassembled WGS sequence"/>
</dbReference>
<reference evidence="2" key="1">
    <citation type="submission" date="2015-03" db="EMBL/GenBank/DDBJ databases">
        <title>Pseudomonas frederiksbergensis hydrocarbon degrader.</title>
        <authorList>
            <person name="Brown L.M."/>
            <person name="Ruiz O.N."/>
            <person name="Mueller S."/>
            <person name="Gunasekera T.S."/>
        </authorList>
    </citation>
    <scope>NUCLEOTIDE SEQUENCE [LARGE SCALE GENOMIC DNA]</scope>
    <source>
        <strain evidence="2">SI8</strain>
    </source>
</reference>
<name>A0A0B1Z357_9PSED</name>
<dbReference type="AlphaFoldDB" id="A0A0B1Z357"/>
<dbReference type="RefSeq" id="WP_039592397.1">
    <property type="nucleotide sequence ID" value="NZ_JQGJ02000009.1"/>
</dbReference>
<evidence type="ECO:0000313" key="1">
    <source>
        <dbReference type="EMBL" id="KHK63753.1"/>
    </source>
</evidence>
<comment type="caution">
    <text evidence="1">The sequence shown here is derived from an EMBL/GenBank/DDBJ whole genome shotgun (WGS) entry which is preliminary data.</text>
</comment>
<dbReference type="OrthoDB" id="7011225at2"/>
<evidence type="ECO:0000313" key="2">
    <source>
        <dbReference type="Proteomes" id="UP000030949"/>
    </source>
</evidence>
<organism evidence="1 2">
    <name type="scientific">Pseudomonas frederiksbergensis</name>
    <dbReference type="NCBI Taxonomy" id="104087"/>
    <lineage>
        <taxon>Bacteria</taxon>
        <taxon>Pseudomonadati</taxon>
        <taxon>Pseudomonadota</taxon>
        <taxon>Gammaproteobacteria</taxon>
        <taxon>Pseudomonadales</taxon>
        <taxon>Pseudomonadaceae</taxon>
        <taxon>Pseudomonas</taxon>
    </lineage>
</organism>
<accession>A0A0B1Z357</accession>
<dbReference type="EMBL" id="JQGJ01000009">
    <property type="protein sequence ID" value="KHK63753.1"/>
    <property type="molecule type" value="Genomic_DNA"/>
</dbReference>
<sequence>MNKFGYDFTSEQRRVLDRYINFLSTLHLVFEKIPVVFERRRMAGHQATALVADSRLNNAYFNVQSLLTLGMRVNEIKVLSSAHDKELKLFRQEALEITARTSRREPLAEVDYRLFSFSRSERWTLSPPKCVEDLIHEFYLRSISIRSAIRQMVFKLSEVNQESFGVNAVFRRAMDHRSCQCHDQPTVVQALFQEASITPPWDLDYLSKDASGRAAEYKADIGSLFNAFSNLNSHLGLVAQTLYQGVDNVVLELQRASYAQSLGELNIRLNTANRTFEEGMILLDDFDRWLRT</sequence>
<proteinExistence type="predicted"/>
<gene>
    <name evidence="1" type="ORF">JZ00_16075</name>
</gene>
<protein>
    <submittedName>
        <fullName evidence="1">Uncharacterized protein</fullName>
    </submittedName>
</protein>